<name>A0A1L3ZV72_9SPHN</name>
<dbReference type="KEGG" id="sphj:BSL82_09705"/>
<evidence type="ECO:0000313" key="3">
    <source>
        <dbReference type="Proteomes" id="UP000182063"/>
    </source>
</evidence>
<dbReference type="AlphaFoldDB" id="A0A1L3ZV72"/>
<reference evidence="3" key="1">
    <citation type="submission" date="2016-11" db="EMBL/GenBank/DDBJ databases">
        <title>Complete Genome Sequence of alachlor-degrading Sphingomonas sp. strain JJ-A5.</title>
        <authorList>
            <person name="Lee H."/>
            <person name="Ka J.-O."/>
        </authorList>
    </citation>
    <scope>NUCLEOTIDE SEQUENCE [LARGE SCALE GENOMIC DNA]</scope>
    <source>
        <strain evidence="3">JJ-A5</strain>
    </source>
</reference>
<proteinExistence type="predicted"/>
<dbReference type="OrthoDB" id="8481945at2"/>
<dbReference type="Proteomes" id="UP000182063">
    <property type="component" value="Chromosome"/>
</dbReference>
<accession>A0A1L3ZV72</accession>
<feature type="region of interest" description="Disordered" evidence="1">
    <location>
        <begin position="65"/>
        <end position="98"/>
    </location>
</feature>
<evidence type="ECO:0000256" key="1">
    <source>
        <dbReference type="SAM" id="MobiDB-lite"/>
    </source>
</evidence>
<protein>
    <submittedName>
        <fullName evidence="2">Uncharacterized protein</fullName>
    </submittedName>
</protein>
<keyword evidence="3" id="KW-1185">Reference proteome</keyword>
<organism evidence="2 3">
    <name type="scientific">Tardibacter chloracetimidivorans</name>
    <dbReference type="NCBI Taxonomy" id="1921510"/>
    <lineage>
        <taxon>Bacteria</taxon>
        <taxon>Pseudomonadati</taxon>
        <taxon>Pseudomonadota</taxon>
        <taxon>Alphaproteobacteria</taxon>
        <taxon>Sphingomonadales</taxon>
        <taxon>Sphingomonadaceae</taxon>
        <taxon>Tardibacter</taxon>
    </lineage>
</organism>
<sequence length="107" mass="12010">MAKKLYDVVATVGSYTDRQGNEKRRYENVGVMMEGDKGPYLMLKRTFNLAGVPSDRDTVLLSLYEPKDDQKQQTRGGQGGTGFNNASDLEDDVPFVTNDPALEYRVR</sequence>
<gene>
    <name evidence="2" type="ORF">BSL82_09705</name>
</gene>
<dbReference type="RefSeq" id="WP_072597195.1">
    <property type="nucleotide sequence ID" value="NZ_CP018221.1"/>
</dbReference>
<evidence type="ECO:0000313" key="2">
    <source>
        <dbReference type="EMBL" id="API59556.1"/>
    </source>
</evidence>
<dbReference type="STRING" id="1921510.BSL82_09705"/>
<dbReference type="EMBL" id="CP018221">
    <property type="protein sequence ID" value="API59556.1"/>
    <property type="molecule type" value="Genomic_DNA"/>
</dbReference>